<proteinExistence type="predicted"/>
<reference evidence="1 2" key="1">
    <citation type="journal article" date="2024" name="Ann. Entomol. Soc. Am.">
        <title>Genomic analyses of the southern and eastern yellowjacket wasps (Hymenoptera: Vespidae) reveal evolutionary signatures of social life.</title>
        <authorList>
            <person name="Catto M.A."/>
            <person name="Caine P.B."/>
            <person name="Orr S.E."/>
            <person name="Hunt B.G."/>
            <person name="Goodisman M.A.D."/>
        </authorList>
    </citation>
    <scope>NUCLEOTIDE SEQUENCE [LARGE SCALE GENOMIC DNA]</scope>
    <source>
        <strain evidence="1">232</strain>
        <tissue evidence="1">Head and thorax</tissue>
    </source>
</reference>
<comment type="caution">
    <text evidence="1">The sequence shown here is derived from an EMBL/GenBank/DDBJ whole genome shotgun (WGS) entry which is preliminary data.</text>
</comment>
<evidence type="ECO:0000313" key="1">
    <source>
        <dbReference type="EMBL" id="KAL2726052.1"/>
    </source>
</evidence>
<protein>
    <submittedName>
        <fullName evidence="1">Uncharacterized protein</fullName>
    </submittedName>
</protein>
<accession>A0ABD2B0G8</accession>
<evidence type="ECO:0000313" key="2">
    <source>
        <dbReference type="Proteomes" id="UP001607303"/>
    </source>
</evidence>
<dbReference type="AlphaFoldDB" id="A0ABD2B0G8"/>
<gene>
    <name evidence="1" type="ORF">V1477_017866</name>
</gene>
<dbReference type="Proteomes" id="UP001607303">
    <property type="component" value="Unassembled WGS sequence"/>
</dbReference>
<keyword evidence="2" id="KW-1185">Reference proteome</keyword>
<dbReference type="EMBL" id="JAYRBN010000109">
    <property type="protein sequence ID" value="KAL2726052.1"/>
    <property type="molecule type" value="Genomic_DNA"/>
</dbReference>
<organism evidence="1 2">
    <name type="scientific">Vespula maculifrons</name>
    <name type="common">Eastern yellow jacket</name>
    <name type="synonym">Wasp</name>
    <dbReference type="NCBI Taxonomy" id="7453"/>
    <lineage>
        <taxon>Eukaryota</taxon>
        <taxon>Metazoa</taxon>
        <taxon>Ecdysozoa</taxon>
        <taxon>Arthropoda</taxon>
        <taxon>Hexapoda</taxon>
        <taxon>Insecta</taxon>
        <taxon>Pterygota</taxon>
        <taxon>Neoptera</taxon>
        <taxon>Endopterygota</taxon>
        <taxon>Hymenoptera</taxon>
        <taxon>Apocrita</taxon>
        <taxon>Aculeata</taxon>
        <taxon>Vespoidea</taxon>
        <taxon>Vespidae</taxon>
        <taxon>Vespinae</taxon>
        <taxon>Vespula</taxon>
    </lineage>
</organism>
<name>A0ABD2B0G8_VESMC</name>
<sequence length="203" mass="24469">MELGTMGEHVDMMTSVNFDISQVLPTHVEVAASEDPHVVDDSILKFTFRDVFPLLEFQFRQNEMEFFEYYITKRYKPSENRIKAINAYTIKDLRCFLEIIGDTVDQKRNKEWKSLAFFINIHMKEEKNLIAEILLHINIINMSMIFNHEEIQYQRDDKFNWIFHENHFFDFKKQKIKNNVKIYHNIPKIVKRFQCPLQAKISK</sequence>